<dbReference type="InterPro" id="IPR032675">
    <property type="entry name" value="LRR_dom_sf"/>
</dbReference>
<accession>A0A087UE66</accession>
<keyword evidence="2" id="KW-0677">Repeat</keyword>
<feature type="non-terminal residue" evidence="3">
    <location>
        <position position="377"/>
    </location>
</feature>
<name>A0A087UE66_STEMI</name>
<dbReference type="PANTHER" id="PTHR46652:SF7">
    <property type="entry name" value="LEUCINE-RICH REPEAT AND IQ DOMAIN-CONTAINING PROTEIN 1"/>
    <property type="match status" value="1"/>
</dbReference>
<dbReference type="OMA" id="MRFPNKQ"/>
<dbReference type="Proteomes" id="UP000054359">
    <property type="component" value="Unassembled WGS sequence"/>
</dbReference>
<evidence type="ECO:0000256" key="1">
    <source>
        <dbReference type="ARBA" id="ARBA00022614"/>
    </source>
</evidence>
<dbReference type="EMBL" id="KK119412">
    <property type="protein sequence ID" value="KFM75655.1"/>
    <property type="molecule type" value="Genomic_DNA"/>
</dbReference>
<dbReference type="InterPro" id="IPR050836">
    <property type="entry name" value="SDS22/Internalin_LRR"/>
</dbReference>
<dbReference type="SUPFAM" id="SSF52058">
    <property type="entry name" value="L domain-like"/>
    <property type="match status" value="1"/>
</dbReference>
<evidence type="ECO:0000313" key="3">
    <source>
        <dbReference type="EMBL" id="KFM75655.1"/>
    </source>
</evidence>
<reference evidence="3 4" key="1">
    <citation type="submission" date="2013-11" db="EMBL/GenBank/DDBJ databases">
        <title>Genome sequencing of Stegodyphus mimosarum.</title>
        <authorList>
            <person name="Bechsgaard J."/>
        </authorList>
    </citation>
    <scope>NUCLEOTIDE SEQUENCE [LARGE SCALE GENOMIC DNA]</scope>
</reference>
<gene>
    <name evidence="3" type="ORF">X975_20655</name>
</gene>
<dbReference type="Gene3D" id="3.80.10.10">
    <property type="entry name" value="Ribonuclease Inhibitor"/>
    <property type="match status" value="2"/>
</dbReference>
<sequence length="377" mass="43438">MPTCSFSEALEIRYVEDIEVNPIEPCEIFLVGSFPGRSSPSGRLVLPRTLTLNCCGINRAGTLRKIEELCHDVEELDLAQNELCDLNEIDNVLRYMPNLSFLNLSHNDMKEAMPEQLTRMENLRSLVLNHTHVPWETVCSFLDAMPNIQELHLSLNDYTCIDLPSNKQYTKLKQLFVCGNPISSWNDVILIGKIFPNLESLIMADTRIASVPEPSTWEDVFLHLQTVNFNNVLLNDWKDIDRLNHFCKLEDIRLQGIPVLDELNELERRQHLIAYLPSVIRLNGSAILQKEREDAERAFIRHFLSKNERPKRFYELEAIHGKLDPLVDVDLSPKKTAQVYVHFCEEQSTLTVNLQQSVQELKATLSDKFGLRPTKMR</sequence>
<dbReference type="STRING" id="407821.A0A087UE66"/>
<evidence type="ECO:0000256" key="2">
    <source>
        <dbReference type="ARBA" id="ARBA00022737"/>
    </source>
</evidence>
<organism evidence="3 4">
    <name type="scientific">Stegodyphus mimosarum</name>
    <name type="common">African social velvet spider</name>
    <dbReference type="NCBI Taxonomy" id="407821"/>
    <lineage>
        <taxon>Eukaryota</taxon>
        <taxon>Metazoa</taxon>
        <taxon>Ecdysozoa</taxon>
        <taxon>Arthropoda</taxon>
        <taxon>Chelicerata</taxon>
        <taxon>Arachnida</taxon>
        <taxon>Araneae</taxon>
        <taxon>Araneomorphae</taxon>
        <taxon>Entelegynae</taxon>
        <taxon>Eresoidea</taxon>
        <taxon>Eresidae</taxon>
        <taxon>Stegodyphus</taxon>
    </lineage>
</organism>
<evidence type="ECO:0000313" key="4">
    <source>
        <dbReference type="Proteomes" id="UP000054359"/>
    </source>
</evidence>
<keyword evidence="4" id="KW-1185">Reference proteome</keyword>
<dbReference type="PANTHER" id="PTHR46652">
    <property type="entry name" value="LEUCINE-RICH REPEAT AND IQ DOMAIN-CONTAINING PROTEIN 1-RELATED"/>
    <property type="match status" value="1"/>
</dbReference>
<dbReference type="OrthoDB" id="5855206at2759"/>
<protein>
    <submittedName>
        <fullName evidence="3">Tubulin-specific chaperone cofactor E-like protein</fullName>
    </submittedName>
</protein>
<keyword evidence="1" id="KW-0433">Leucine-rich repeat</keyword>
<dbReference type="AlphaFoldDB" id="A0A087UE66"/>
<proteinExistence type="predicted"/>